<feature type="compositionally biased region" description="Basic and acidic residues" evidence="1">
    <location>
        <begin position="11"/>
        <end position="21"/>
    </location>
</feature>
<evidence type="ECO:0000313" key="3">
    <source>
        <dbReference type="Proteomes" id="UP000799772"/>
    </source>
</evidence>
<reference evidence="2" key="1">
    <citation type="journal article" date="2020" name="Stud. Mycol.">
        <title>101 Dothideomycetes genomes: a test case for predicting lifestyles and emergence of pathogens.</title>
        <authorList>
            <person name="Haridas S."/>
            <person name="Albert R."/>
            <person name="Binder M."/>
            <person name="Bloem J."/>
            <person name="Labutti K."/>
            <person name="Salamov A."/>
            <person name="Andreopoulos B."/>
            <person name="Baker S."/>
            <person name="Barry K."/>
            <person name="Bills G."/>
            <person name="Bluhm B."/>
            <person name="Cannon C."/>
            <person name="Castanera R."/>
            <person name="Culley D."/>
            <person name="Daum C."/>
            <person name="Ezra D."/>
            <person name="Gonzalez J."/>
            <person name="Henrissat B."/>
            <person name="Kuo A."/>
            <person name="Liang C."/>
            <person name="Lipzen A."/>
            <person name="Lutzoni F."/>
            <person name="Magnuson J."/>
            <person name="Mondo S."/>
            <person name="Nolan M."/>
            <person name="Ohm R."/>
            <person name="Pangilinan J."/>
            <person name="Park H.-J."/>
            <person name="Ramirez L."/>
            <person name="Alfaro M."/>
            <person name="Sun H."/>
            <person name="Tritt A."/>
            <person name="Yoshinaga Y."/>
            <person name="Zwiers L.-H."/>
            <person name="Turgeon B."/>
            <person name="Goodwin S."/>
            <person name="Spatafora J."/>
            <person name="Crous P."/>
            <person name="Grigoriev I."/>
        </authorList>
    </citation>
    <scope>NUCLEOTIDE SEQUENCE</scope>
    <source>
        <strain evidence="2">CBS 133067</strain>
    </source>
</reference>
<dbReference type="PANTHER" id="PTHR38699">
    <property type="entry name" value="CHROMOSOME 1, WHOLE GENOME SHOTGUN SEQUENCE"/>
    <property type="match status" value="1"/>
</dbReference>
<comment type="caution">
    <text evidence="2">The sequence shown here is derived from an EMBL/GenBank/DDBJ whole genome shotgun (WGS) entry which is preliminary data.</text>
</comment>
<dbReference type="OrthoDB" id="2430343at2759"/>
<evidence type="ECO:0000313" key="2">
    <source>
        <dbReference type="EMBL" id="KAF2092716.1"/>
    </source>
</evidence>
<dbReference type="PANTHER" id="PTHR38699:SF1">
    <property type="entry name" value="MITOPHAGY RECEPTOR ATG43"/>
    <property type="match status" value="1"/>
</dbReference>
<sequence>EIASAIQSASIEKHPSPEHDINPSTAASSKEPVTVSLPSSPEDDIDEPEAEDEIPVSVLRPLPRPRRSTLPPLPDLRFEQSYLKSIQHCESTWAVLWITFRDQVVLALAQGFLWTLIMAGWRHFNRGGAGKFSGQRVGARLRRWWWGVNGWTLPDDR</sequence>
<evidence type="ECO:0000256" key="1">
    <source>
        <dbReference type="SAM" id="MobiDB-lite"/>
    </source>
</evidence>
<dbReference type="Proteomes" id="UP000799772">
    <property type="component" value="Unassembled WGS sequence"/>
</dbReference>
<feature type="compositionally biased region" description="Polar residues" evidence="1">
    <location>
        <begin position="1"/>
        <end position="10"/>
    </location>
</feature>
<dbReference type="AlphaFoldDB" id="A0A9P4I6J7"/>
<accession>A0A9P4I6J7</accession>
<dbReference type="GO" id="GO:0000423">
    <property type="term" value="P:mitophagy"/>
    <property type="evidence" value="ECO:0007669"/>
    <property type="project" value="InterPro"/>
</dbReference>
<dbReference type="InterPro" id="IPR013898">
    <property type="entry name" value="Atg43"/>
</dbReference>
<gene>
    <name evidence="2" type="ORF">NA57DRAFT_25795</name>
</gene>
<name>A0A9P4I6J7_9PEZI</name>
<protein>
    <submittedName>
        <fullName evidence="2">DUF1770-domain-containing protein</fullName>
    </submittedName>
</protein>
<feature type="non-terminal residue" evidence="2">
    <location>
        <position position="1"/>
    </location>
</feature>
<organism evidence="2 3">
    <name type="scientific">Rhizodiscina lignyota</name>
    <dbReference type="NCBI Taxonomy" id="1504668"/>
    <lineage>
        <taxon>Eukaryota</taxon>
        <taxon>Fungi</taxon>
        <taxon>Dikarya</taxon>
        <taxon>Ascomycota</taxon>
        <taxon>Pezizomycotina</taxon>
        <taxon>Dothideomycetes</taxon>
        <taxon>Pleosporomycetidae</taxon>
        <taxon>Aulographales</taxon>
        <taxon>Rhizodiscinaceae</taxon>
        <taxon>Rhizodiscina</taxon>
    </lineage>
</organism>
<proteinExistence type="predicted"/>
<dbReference type="GO" id="GO:0140580">
    <property type="term" value="F:mitochondrion autophagosome adaptor activity"/>
    <property type="evidence" value="ECO:0007669"/>
    <property type="project" value="InterPro"/>
</dbReference>
<keyword evidence="3" id="KW-1185">Reference proteome</keyword>
<feature type="non-terminal residue" evidence="2">
    <location>
        <position position="157"/>
    </location>
</feature>
<feature type="compositionally biased region" description="Acidic residues" evidence="1">
    <location>
        <begin position="41"/>
        <end position="54"/>
    </location>
</feature>
<feature type="region of interest" description="Disordered" evidence="1">
    <location>
        <begin position="1"/>
        <end position="56"/>
    </location>
</feature>
<dbReference type="EMBL" id="ML978143">
    <property type="protein sequence ID" value="KAF2092716.1"/>
    <property type="molecule type" value="Genomic_DNA"/>
</dbReference>
<dbReference type="Pfam" id="PF08589">
    <property type="entry name" value="ATG43"/>
    <property type="match status" value="1"/>
</dbReference>